<proteinExistence type="predicted"/>
<gene>
    <name evidence="2" type="ORF">U9M48_016399</name>
</gene>
<dbReference type="PANTHER" id="PTHR33165:SF86">
    <property type="entry name" value="EXPRESSED PROTEIN"/>
    <property type="match status" value="1"/>
</dbReference>
<dbReference type="Pfam" id="PF03478">
    <property type="entry name" value="Beta-prop_KIB1-4"/>
    <property type="match status" value="1"/>
</dbReference>
<evidence type="ECO:0000313" key="2">
    <source>
        <dbReference type="EMBL" id="WVZ67301.1"/>
    </source>
</evidence>
<dbReference type="AlphaFoldDB" id="A0AAQ3WMS6"/>
<accession>A0AAQ3WMS6</accession>
<dbReference type="EMBL" id="CP144748">
    <property type="protein sequence ID" value="WVZ67301.1"/>
    <property type="molecule type" value="Genomic_DNA"/>
</dbReference>
<keyword evidence="3" id="KW-1185">Reference proteome</keyword>
<dbReference type="Proteomes" id="UP001341281">
    <property type="component" value="Chromosome 04"/>
</dbReference>
<dbReference type="InterPro" id="IPR005174">
    <property type="entry name" value="KIB1-4_b-propeller"/>
</dbReference>
<protein>
    <recommendedName>
        <fullName evidence="1">KIB1-4 beta-propeller domain-containing protein</fullName>
    </recommendedName>
</protein>
<dbReference type="PANTHER" id="PTHR33165">
    <property type="entry name" value="F-BOX DOMAIN CONTAINING PROTEIN-LIKE-RELATED"/>
    <property type="match status" value="1"/>
</dbReference>
<reference evidence="2 3" key="1">
    <citation type="submission" date="2024-02" db="EMBL/GenBank/DDBJ databases">
        <title>High-quality chromosome-scale genome assembly of Pensacola bahiagrass (Paspalum notatum Flugge var. saurae).</title>
        <authorList>
            <person name="Vega J.M."/>
            <person name="Podio M."/>
            <person name="Orjuela J."/>
            <person name="Siena L.A."/>
            <person name="Pessino S.C."/>
            <person name="Combes M.C."/>
            <person name="Mariac C."/>
            <person name="Albertini E."/>
            <person name="Pupilli F."/>
            <person name="Ortiz J.P.A."/>
            <person name="Leblanc O."/>
        </authorList>
    </citation>
    <scope>NUCLEOTIDE SEQUENCE [LARGE SCALE GENOMIC DNA]</scope>
    <source>
        <strain evidence="2">R1</strain>
        <tissue evidence="2">Leaf</tissue>
    </source>
</reference>
<sequence>MARQKGGWSSLPADLVNRVADCFLATSDLDYYTDLRAVCRHWRSSTADPRSNQHDPRFRPSHWVLLNERELSSPKSDGACLFVNAATGRFLRRTLPALLLRDHLLVTTTAGGLLVLAARGSPHAARVLNPFTGSWTRFAAPLPITEVPSFTADVVGSSPTLFLASVSTNKVYWADPQSESFSADEEHSHFPASRRLPLIAAGKCAVVLDGRDREPGAHKILDQLVSPEEPCCGCYVVVDPAGEGDTLLAVLMRRHGIDVFKIDSAAGTVIERVRSIGSRALFLGIRCLIVDAHSFPAIEANCAYFQPIGGQDRAAFDVVECDIYKFDFQRSTEVEDETKRISAAVVNDTVSRMWPFYPRPFTVIQLLCNYTLPVPCSVVLCRRIAALYYQRIDVN</sequence>
<organism evidence="2 3">
    <name type="scientific">Paspalum notatum var. saurae</name>
    <dbReference type="NCBI Taxonomy" id="547442"/>
    <lineage>
        <taxon>Eukaryota</taxon>
        <taxon>Viridiplantae</taxon>
        <taxon>Streptophyta</taxon>
        <taxon>Embryophyta</taxon>
        <taxon>Tracheophyta</taxon>
        <taxon>Spermatophyta</taxon>
        <taxon>Magnoliopsida</taxon>
        <taxon>Liliopsida</taxon>
        <taxon>Poales</taxon>
        <taxon>Poaceae</taxon>
        <taxon>PACMAD clade</taxon>
        <taxon>Panicoideae</taxon>
        <taxon>Andropogonodae</taxon>
        <taxon>Paspaleae</taxon>
        <taxon>Paspalinae</taxon>
        <taxon>Paspalum</taxon>
    </lineage>
</organism>
<name>A0AAQ3WMS6_PASNO</name>
<feature type="domain" description="KIB1-4 beta-propeller" evidence="1">
    <location>
        <begin position="87"/>
        <end position="312"/>
    </location>
</feature>
<evidence type="ECO:0000259" key="1">
    <source>
        <dbReference type="Pfam" id="PF03478"/>
    </source>
</evidence>
<evidence type="ECO:0000313" key="3">
    <source>
        <dbReference type="Proteomes" id="UP001341281"/>
    </source>
</evidence>